<dbReference type="EMBL" id="JAPRAT010000005">
    <property type="protein sequence ID" value="MCZ0702386.1"/>
    <property type="molecule type" value="Genomic_DNA"/>
</dbReference>
<protein>
    <recommendedName>
        <fullName evidence="1">UPF0735 ACT domain-containing protein OWO01_04060</fullName>
    </recommendedName>
</protein>
<comment type="caution">
    <text evidence="3">The sequence shown here is derived from an EMBL/GenBank/DDBJ whole genome shotgun (WGS) entry which is preliminary data.</text>
</comment>
<feature type="domain" description="ACT" evidence="2">
    <location>
        <begin position="72"/>
        <end position="147"/>
    </location>
</feature>
<evidence type="ECO:0000259" key="2">
    <source>
        <dbReference type="PROSITE" id="PS51671"/>
    </source>
</evidence>
<dbReference type="Pfam" id="PF01842">
    <property type="entry name" value="ACT"/>
    <property type="match status" value="1"/>
</dbReference>
<proteinExistence type="inferred from homology"/>
<evidence type="ECO:0000313" key="4">
    <source>
        <dbReference type="Proteomes" id="UP001084197"/>
    </source>
</evidence>
<dbReference type="CDD" id="cd04888">
    <property type="entry name" value="ACT_PheB-BS"/>
    <property type="match status" value="1"/>
</dbReference>
<evidence type="ECO:0000313" key="3">
    <source>
        <dbReference type="EMBL" id="MCZ0702386.1"/>
    </source>
</evidence>
<dbReference type="InterPro" id="IPR045865">
    <property type="entry name" value="ACT-like_dom_sf"/>
</dbReference>
<dbReference type="NCBIfam" id="NF003361">
    <property type="entry name" value="PRK04435.1"/>
    <property type="match status" value="1"/>
</dbReference>
<dbReference type="PROSITE" id="PS51671">
    <property type="entry name" value="ACT"/>
    <property type="match status" value="1"/>
</dbReference>
<dbReference type="PIRSF" id="PIRSF025624">
    <property type="entry name" value="ACT_PheB"/>
    <property type="match status" value="1"/>
</dbReference>
<dbReference type="HAMAP" id="MF_00707">
    <property type="entry name" value="UPF0735"/>
    <property type="match status" value="1"/>
</dbReference>
<dbReference type="SUPFAM" id="SSF55021">
    <property type="entry name" value="ACT-like"/>
    <property type="match status" value="1"/>
</dbReference>
<dbReference type="RefSeq" id="WP_268779154.1">
    <property type="nucleotide sequence ID" value="NZ_JAPRAT010000005.1"/>
</dbReference>
<accession>A0A9J6R9N1</accession>
<keyword evidence="4" id="KW-1185">Reference proteome</keyword>
<name>A0A9J6R9N1_9BACI</name>
<organism evidence="3 4">
    <name type="scientific">Natronobacillus azotifigens</name>
    <dbReference type="NCBI Taxonomy" id="472978"/>
    <lineage>
        <taxon>Bacteria</taxon>
        <taxon>Bacillati</taxon>
        <taxon>Bacillota</taxon>
        <taxon>Bacilli</taxon>
        <taxon>Bacillales</taxon>
        <taxon>Bacillaceae</taxon>
        <taxon>Natronobacillus</taxon>
    </lineage>
</organism>
<evidence type="ECO:0000256" key="1">
    <source>
        <dbReference type="HAMAP-Rule" id="MF_00707"/>
    </source>
</evidence>
<gene>
    <name evidence="3" type="ORF">OWO01_04060</name>
</gene>
<dbReference type="InterPro" id="IPR008310">
    <property type="entry name" value="UPF0735_ACT_dom-cont"/>
</dbReference>
<dbReference type="AlphaFoldDB" id="A0A9J6R9N1"/>
<dbReference type="Gene3D" id="3.30.70.260">
    <property type="match status" value="1"/>
</dbReference>
<reference evidence="3" key="1">
    <citation type="submission" date="2022-11" db="EMBL/GenBank/DDBJ databases">
        <title>WGS of Natronobacillus azotifigens 24KS-1, an anaerobic diazotrophic haloalkaliphile from soda-rich habitats.</title>
        <authorList>
            <person name="Sorokin D.Y."/>
            <person name="Merkel A.Y."/>
        </authorList>
    </citation>
    <scope>NUCLEOTIDE SEQUENCE</scope>
    <source>
        <strain evidence="3">24KS-1</strain>
    </source>
</reference>
<dbReference type="Proteomes" id="UP001084197">
    <property type="component" value="Unassembled WGS sequence"/>
</dbReference>
<comment type="similarity">
    <text evidence="1">Belongs to the UPF0735 family.</text>
</comment>
<dbReference type="InterPro" id="IPR002912">
    <property type="entry name" value="ACT_dom"/>
</dbReference>
<sequence length="149" mass="16804">MKKNEETFYLVRGDFLPEAMRKTLVVKELLERGKVESIFEGAKQTGLSRSAFYKYRDAVFPFQAMQQTRIITLFFHLEDRSGTLSTLLATVAEAGGNILTIHQTIPIHGKANVTISLNIENITVELDTLISRLKQQDFIDRVEILSSGA</sequence>